<comment type="caution">
    <text evidence="1">The sequence shown here is derived from an EMBL/GenBank/DDBJ whole genome shotgun (WGS) entry which is preliminary data.</text>
</comment>
<keyword evidence="2" id="KW-1185">Reference proteome</keyword>
<reference evidence="1 2" key="1">
    <citation type="submission" date="2024-06" db="EMBL/GenBank/DDBJ databases">
        <title>The Natural Products Discovery Center: Release of the First 8490 Sequenced Strains for Exploring Actinobacteria Biosynthetic Diversity.</title>
        <authorList>
            <person name="Kalkreuter E."/>
            <person name="Kautsar S.A."/>
            <person name="Yang D."/>
            <person name="Bader C.D."/>
            <person name="Teijaro C.N."/>
            <person name="Fluegel L."/>
            <person name="Davis C.M."/>
            <person name="Simpson J.R."/>
            <person name="Lauterbach L."/>
            <person name="Steele A.D."/>
            <person name="Gui C."/>
            <person name="Meng S."/>
            <person name="Li G."/>
            <person name="Viehrig K."/>
            <person name="Ye F."/>
            <person name="Su P."/>
            <person name="Kiefer A.F."/>
            <person name="Nichols A."/>
            <person name="Cepeda A.J."/>
            <person name="Yan W."/>
            <person name="Fan B."/>
            <person name="Jiang Y."/>
            <person name="Adhikari A."/>
            <person name="Zheng C.-J."/>
            <person name="Schuster L."/>
            <person name="Cowan T.M."/>
            <person name="Smanski M.J."/>
            <person name="Chevrette M.G."/>
            <person name="De Carvalho L.P.S."/>
            <person name="Shen B."/>
        </authorList>
    </citation>
    <scope>NUCLEOTIDE SEQUENCE [LARGE SCALE GENOMIC DNA]</scope>
    <source>
        <strain evidence="1 2">NPDC050671</strain>
    </source>
</reference>
<evidence type="ECO:0000313" key="1">
    <source>
        <dbReference type="EMBL" id="MEV0365612.1"/>
    </source>
</evidence>
<dbReference type="EMBL" id="JBFAIH010000014">
    <property type="protein sequence ID" value="MEV0365612.1"/>
    <property type="molecule type" value="Genomic_DNA"/>
</dbReference>
<proteinExistence type="predicted"/>
<dbReference type="Pfam" id="PF14013">
    <property type="entry name" value="MT0933_antitox"/>
    <property type="match status" value="1"/>
</dbReference>
<organism evidence="1 2">
    <name type="scientific">Nocardia fusca</name>
    <dbReference type="NCBI Taxonomy" id="941183"/>
    <lineage>
        <taxon>Bacteria</taxon>
        <taxon>Bacillati</taxon>
        <taxon>Actinomycetota</taxon>
        <taxon>Actinomycetes</taxon>
        <taxon>Mycobacteriales</taxon>
        <taxon>Nocardiaceae</taxon>
        <taxon>Nocardia</taxon>
    </lineage>
</organism>
<evidence type="ECO:0000313" key="2">
    <source>
        <dbReference type="Proteomes" id="UP001551658"/>
    </source>
</evidence>
<gene>
    <name evidence="1" type="ORF">AB0H72_23220</name>
</gene>
<sequence length="61" mass="6598">MDFKGLANKALGLARKNADKVEPLIEKVGDAVDKKTGGKYAGQVDKAQEAARKAVRDQKQK</sequence>
<dbReference type="Proteomes" id="UP001551658">
    <property type="component" value="Unassembled WGS sequence"/>
</dbReference>
<dbReference type="RefSeq" id="WP_357982223.1">
    <property type="nucleotide sequence ID" value="NZ_JBFAIH010000014.1"/>
</dbReference>
<protein>
    <submittedName>
        <fullName evidence="1">Antitoxin</fullName>
    </submittedName>
</protein>
<name>A0ABV3FD55_9NOCA</name>
<dbReference type="InterPro" id="IPR028037">
    <property type="entry name" value="Antitoxin_Rv0909/MT0933"/>
</dbReference>
<accession>A0ABV3FD55</accession>